<dbReference type="EMBL" id="CP011797">
    <property type="protein sequence ID" value="ATX77598.1"/>
    <property type="molecule type" value="Genomic_DNA"/>
</dbReference>
<keyword evidence="2" id="KW-0732">Signal</keyword>
<dbReference type="PANTHER" id="PTHR42928">
    <property type="entry name" value="TRICARBOXYLATE-BINDING PROTEIN"/>
    <property type="match status" value="1"/>
</dbReference>
<dbReference type="AlphaFoldDB" id="A0A2K8KSA1"/>
<dbReference type="RefSeq" id="WP_100257845.1">
    <property type="nucleotide sequence ID" value="NZ_CP011797.1"/>
</dbReference>
<dbReference type="PANTHER" id="PTHR42928:SF5">
    <property type="entry name" value="BLR1237 PROTEIN"/>
    <property type="match status" value="1"/>
</dbReference>
<evidence type="ECO:0000256" key="2">
    <source>
        <dbReference type="SAM" id="SignalP"/>
    </source>
</evidence>
<dbReference type="Pfam" id="PF03401">
    <property type="entry name" value="TctC"/>
    <property type="match status" value="1"/>
</dbReference>
<protein>
    <submittedName>
        <fullName evidence="3">Tricarboxylate transport protein TctC</fullName>
    </submittedName>
</protein>
<feature type="signal peptide" evidence="2">
    <location>
        <begin position="1"/>
        <end position="24"/>
    </location>
</feature>
<dbReference type="SUPFAM" id="SSF53850">
    <property type="entry name" value="Periplasmic binding protein-like II"/>
    <property type="match status" value="1"/>
</dbReference>
<comment type="similarity">
    <text evidence="1">Belongs to the UPF0065 (bug) family.</text>
</comment>
<dbReference type="Gene3D" id="3.40.190.10">
    <property type="entry name" value="Periplasmic binding protein-like II"/>
    <property type="match status" value="1"/>
</dbReference>
<dbReference type="InterPro" id="IPR005064">
    <property type="entry name" value="BUG"/>
</dbReference>
<dbReference type="Gene3D" id="3.40.190.150">
    <property type="entry name" value="Bordetella uptake gene, domain 1"/>
    <property type="match status" value="1"/>
</dbReference>
<organism evidence="3 4">
    <name type="scientific">Reinekea forsetii</name>
    <dbReference type="NCBI Taxonomy" id="1336806"/>
    <lineage>
        <taxon>Bacteria</taxon>
        <taxon>Pseudomonadati</taxon>
        <taxon>Pseudomonadota</taxon>
        <taxon>Gammaproteobacteria</taxon>
        <taxon>Oceanospirillales</taxon>
        <taxon>Saccharospirillaceae</taxon>
        <taxon>Reinekea</taxon>
    </lineage>
</organism>
<sequence length="306" mass="32853">MKLKSIITAGFLSAGILFAAPAWAEYPEKPITLVCWSSAGSGHDLMARMIAKVGEKYIGQPMVVLNKSGGSGKVAMSYVLNQKTDGYVVMTNTRSMTTSLRGASAGLSADDFKFVSRVVRDPFLITVAQDSPFNDIGDLVAYAKKNPGVLTVGGYETKSVDESLIQDLEAAAGIDLNYIPYKGGKEPVVAVLGGHIEVAIANPSEMMTNFKAGSLKVLALASDSRFAPFESVQTLSEQGYEVVTEHWRGVMAAGNVPDNVVATLNDMLAKVVVDPEFVTFMENANMYNGYMESEKFTGLVKKQSTM</sequence>
<gene>
    <name evidence="3" type="primary">tctC</name>
    <name evidence="3" type="ORF">REIFOR_02473</name>
</gene>
<dbReference type="Proteomes" id="UP000229757">
    <property type="component" value="Chromosome"/>
</dbReference>
<dbReference type="PIRSF" id="PIRSF017082">
    <property type="entry name" value="YflP"/>
    <property type="match status" value="1"/>
</dbReference>
<dbReference type="KEGG" id="rfo:REIFOR_02473"/>
<dbReference type="CDD" id="cd07012">
    <property type="entry name" value="PBP2_Bug_TTT"/>
    <property type="match status" value="1"/>
</dbReference>
<dbReference type="InterPro" id="IPR042100">
    <property type="entry name" value="Bug_dom1"/>
</dbReference>
<accession>A0A2K8KSA1</accession>
<evidence type="ECO:0000313" key="4">
    <source>
        <dbReference type="Proteomes" id="UP000229757"/>
    </source>
</evidence>
<evidence type="ECO:0000256" key="1">
    <source>
        <dbReference type="ARBA" id="ARBA00006987"/>
    </source>
</evidence>
<evidence type="ECO:0000313" key="3">
    <source>
        <dbReference type="EMBL" id="ATX77598.1"/>
    </source>
</evidence>
<feature type="chain" id="PRO_5014713493" evidence="2">
    <location>
        <begin position="25"/>
        <end position="306"/>
    </location>
</feature>
<reference evidence="3 4" key="1">
    <citation type="journal article" date="2017" name="Environ. Microbiol.">
        <title>Genomic and physiological analyses of 'Reinekea forsetii' reveal a versatile opportunistic lifestyle during spring algae blooms.</title>
        <authorList>
            <person name="Avci B."/>
            <person name="Hahnke R.L."/>
            <person name="Chafee M."/>
            <person name="Fischer T."/>
            <person name="Gruber-Vodicka H."/>
            <person name="Tegetmeyer H.E."/>
            <person name="Harder J."/>
            <person name="Fuchs B.M."/>
            <person name="Amann R.I."/>
            <person name="Teeling H."/>
        </authorList>
    </citation>
    <scope>NUCLEOTIDE SEQUENCE [LARGE SCALE GENOMIC DNA]</scope>
    <source>
        <strain evidence="3 4">Hel1_31_D35</strain>
    </source>
</reference>
<dbReference type="OrthoDB" id="5171643at2"/>
<proteinExistence type="inferred from homology"/>
<name>A0A2K8KSA1_9GAMM</name>
<keyword evidence="4" id="KW-1185">Reference proteome</keyword>